<dbReference type="InterPro" id="IPR023213">
    <property type="entry name" value="CAT-like_dom_sf"/>
</dbReference>
<dbReference type="Gene3D" id="1.10.1200.10">
    <property type="entry name" value="ACP-like"/>
    <property type="match status" value="2"/>
</dbReference>
<dbReference type="InterPro" id="IPR025110">
    <property type="entry name" value="AMP-bd_C"/>
</dbReference>
<dbReference type="GO" id="GO:0031177">
    <property type="term" value="F:phosphopantetheine binding"/>
    <property type="evidence" value="ECO:0007669"/>
    <property type="project" value="TreeGrafter"/>
</dbReference>
<dbReference type="PANTHER" id="PTHR45527:SF1">
    <property type="entry name" value="FATTY ACID SYNTHASE"/>
    <property type="match status" value="1"/>
</dbReference>
<dbReference type="PROSITE" id="PS00455">
    <property type="entry name" value="AMP_BINDING"/>
    <property type="match status" value="2"/>
</dbReference>
<dbReference type="InterPro" id="IPR020845">
    <property type="entry name" value="AMP-binding_CS"/>
</dbReference>
<gene>
    <name evidence="4" type="ORF">OXD698_LOCUS30695</name>
</gene>
<dbReference type="InterPro" id="IPR000873">
    <property type="entry name" value="AMP-dep_synth/lig_dom"/>
</dbReference>
<dbReference type="GO" id="GO:0005829">
    <property type="term" value="C:cytosol"/>
    <property type="evidence" value="ECO:0007669"/>
    <property type="project" value="TreeGrafter"/>
</dbReference>
<evidence type="ECO:0000256" key="1">
    <source>
        <dbReference type="ARBA" id="ARBA00022450"/>
    </source>
</evidence>
<dbReference type="CDD" id="cd05930">
    <property type="entry name" value="A_NRPS"/>
    <property type="match status" value="1"/>
</dbReference>
<dbReference type="GO" id="GO:0043041">
    <property type="term" value="P:amino acid activation for nonribosomal peptide biosynthetic process"/>
    <property type="evidence" value="ECO:0007669"/>
    <property type="project" value="TreeGrafter"/>
</dbReference>
<dbReference type="Gene3D" id="3.30.300.30">
    <property type="match status" value="2"/>
</dbReference>
<dbReference type="PANTHER" id="PTHR45527">
    <property type="entry name" value="NONRIBOSOMAL PEPTIDE SYNTHETASE"/>
    <property type="match status" value="1"/>
</dbReference>
<dbReference type="GO" id="GO:0047527">
    <property type="term" value="F:2,3-dihydroxybenzoate-serine ligase activity"/>
    <property type="evidence" value="ECO:0007669"/>
    <property type="project" value="TreeGrafter"/>
</dbReference>
<dbReference type="PROSITE" id="PS50075">
    <property type="entry name" value="CARRIER"/>
    <property type="match status" value="2"/>
</dbReference>
<dbReference type="Pfam" id="PF00668">
    <property type="entry name" value="Condensation"/>
    <property type="match status" value="4"/>
</dbReference>
<feature type="domain" description="Carrier" evidence="3">
    <location>
        <begin position="997"/>
        <end position="1078"/>
    </location>
</feature>
<dbReference type="GO" id="GO:0009366">
    <property type="term" value="C:enterobactin synthetase complex"/>
    <property type="evidence" value="ECO:0007669"/>
    <property type="project" value="TreeGrafter"/>
</dbReference>
<dbReference type="Gene3D" id="3.40.50.12780">
    <property type="entry name" value="N-terminal domain of ligase-like"/>
    <property type="match status" value="2"/>
</dbReference>
<dbReference type="Pfam" id="PF00501">
    <property type="entry name" value="AMP-binding"/>
    <property type="match status" value="3"/>
</dbReference>
<organism evidence="4 5">
    <name type="scientific">Adineta steineri</name>
    <dbReference type="NCBI Taxonomy" id="433720"/>
    <lineage>
        <taxon>Eukaryota</taxon>
        <taxon>Metazoa</taxon>
        <taxon>Spiralia</taxon>
        <taxon>Gnathifera</taxon>
        <taxon>Rotifera</taxon>
        <taxon>Eurotatoria</taxon>
        <taxon>Bdelloidea</taxon>
        <taxon>Adinetida</taxon>
        <taxon>Adinetidae</taxon>
        <taxon>Adineta</taxon>
    </lineage>
</organism>
<dbReference type="SUPFAM" id="SSF56801">
    <property type="entry name" value="Acetyl-CoA synthetase-like"/>
    <property type="match status" value="2"/>
</dbReference>
<sequence length="3113" mass="358737">PASFAQARIWLDERIRFDPDKPQVAIYNMPFVYHLQSGHTISVKQLHQALRLTVNKHPSLHTSLHFDTQKNLLMQRVTTHEHKNNNNNLFSIIETIYETDEQLNEILHDERRNPHLFDLAQGLVFRCHIIYYKQISSNDLLSDHDLLIFNFHHALFDFPSMEVFHHDLNQAYTTSQLLYDDNTHLRYLDYAVIEQEMSMTGASMFWLDALHDCKLDQSLSLPFDRYRLSDEHRTGRGTSISFDFGQDLSHHFLSHASSNNISMEQLALATYYVFLFKLTNGEKDLCIGINTHGRYRDELSSIIGMFVNAIPLRCQLDPHLSFHKLTKHVQDTMINCIRYSYFPLQRILNQHPNISNPVFLDTSFDFVSTMKRDEKNEIMIGDSRLSLLPFSIKISEDEIMSKFDFILSFQHDLNLNEISCTIDASVDLFNPETICTIAQRLRTMLHQSSAWIIDNEINKPVFELSLILSNEQYLMQSLNNTQISFSSSPVTCIHHGFVYQVMKHPQKLAVELDEQSLTYCELLYYVQVLSCTLLKEYDVLPGEIVCQCVERSLSMVVGIMAIEMAGGVYCPLSPRDPQHRLHTLTQQTQSRLVLVHHITKTKFDDYIVPVDIDLILNINDIDKKGLSSVITKDEEIAYIIFTSGSTGTPKAVQVRHKNFIDSMHSLTYINSFNKGDTVVQMTRCSFDIHVQEILGTLLFGCTVIMLHPGGMTDFDYLSNVLQKKQITYLSTVPSLLHSFFIFIEHNKKVHAAIYLRSLCSGGGSFSVPLIDLIVKSGMKNCIVWNLYGPAEITITCTGHRVNATNGIQSIAIGRPLSNYRCMILTEYLQSSVIGQEGELLVGGVGVFAGYLGRDDLTAKALVEIDGQLFYRTGDLVRIDNNGLLHYQGRKDHQIKLHGQRIELGEIERCLLNITSISACVVVKWNDDYLVTYVQSSNINEEELRQHCESHLPPHMIPSIFIILDKLPLNPNGKIDRKQLPSPDFSLSTLLSSDKSDTPLNQFEEHILTIWCQVLHSNEQNHISRTTSFFSVGGHSLLFIELYHHYQSVFNFDAHIISIGPFLQQPTIFQHSQLLQTVTMNDIKATQWYTLHINEGISSFAQERIFLDEKVRFSSDIAIYNELSTLQVVQGSLSFNRLLQAFRYVLNKHKILRTSLLFNNDNSSLKQCITDINKTFTITMNQTFQNDNELRDIIYQTTINPNLFDLSTGHVFHAEILKHQTSLNENENNNNEFITNSDVLLIAFHHVASDRASFPIFFNDLCSAYNTNAISIEDDDESLQYIDYSVHERLIDMTTSRAFWYSQLEEYNLESQLLLPVDRHRLTNDHRSSSACITQISFDNEVTQSFLDYASIHHVTPFQLGLSILYAFLFKLSHGENDLCISCLNANRYRNELQNLIGMFVSTLPYRIQIDSQWSFDDLIEYVREKCLSLLEHSHYPLQHILASLHTNQSSISFLETVYDFITISSQSDELSLDGTSLKQVSLEQSFVVTKFDFMLMFVYNPTLENNRLSFHLTCSHDLFDEITVTNIGRRLEYCFQQLFSSNRTMNRIDTCFTAISKFNLILPEETEEMEDVMFCRQSHIVNKAPASFAQTRLWYNESIHFTPHISQVPVYNMPFVYHLQNHDTLSIQHLSHALHLTVIKHQSLHTSLLFDTEKSVVMQRIIDMNDNGKQLFTFIESTYKTQEQLNDILYDEKYSPHLFDLAHGLVFRCHIVYYKQISSNYLVSNKDTLIFNFHHSLFDLSSMQVFLHDLNQAYTTGQLLYDDNTSLRYLDYAVLEQQMSMTSASMFWLDVLHDCKLDQPLSLPFDRYRLSNEHRTGHGTSISFDFGQHLLHDLLIHASSNNISLEHVTFTLYFMFLFKITNGQTDLCLAMNINNNRYRDELKSIIGLFENVIPLRCQLDPHWCFHQLLKHVQEITTNSMKYSYFPLKHILKQYPHISKHAFLDTSVEFLSYENNNTVMIGDSQLVPGSLSLNENEDEMLSASDFSLSIYHDLNMNQLSCTINASLDLFNRDTVENISQRFHFILNQLSASMIDNQISKPIYELSLILSNEQYLMQSLNNTQISFSSPLMCIHHEFVYQVMKHPQKLAVELDEQSLTYCELLYYVQVLSLILLNKYYVLPGDVICQCVERSLSMVIGIIAIEMVGGVYCPLSPRDPQHRLHALTQQTQSRLVLVHHLTTTELDHDIVSLDIDSILIMNDLNSDMDNNYLSSVIMKSEEIAYIIFTSGSTGTPKAVQVRHKNFIACIHSLAYINSFNKDDTVVQMTRCSFDIHVQEILGTLLVGGTLVMIHPGEAFVVRLIDLIVKIGITNCIIWNLYGPAETTIASTYYRVDVVDDKRSVSIGRPLSNYRSMLMNQYLQPSVTDEEGELFVGGVGVFVGYLGRDDLTTKVLLEIDGQLFYRSGDLVTMDNNGLLHYQGRKDHQIKLHGQRIELGEIERCLLNTTSISTCVVMKWKDDHLVAYVQSSHINEKHLREHCQSHLPLHMIPSIFIILDKLPLNQNGKVDRKQLPSPDFSLPTSLSPDQSDTPLNQFEERILTIWCQVLHCNDNQISKTTSFFSVGGHSLLFIELYHHYQSVFNFDAHTLSIAPFLQQPTIFQHSQLLQTVTMNNGKTTQWHTLHISEGIASFAQERIFLDEQVRFSSDIAIYNELSTLQVVQGSLSLTRLLQAFRYVLNKHKILRTSLLFNNDNSSLKQCITDIHKIFTITMDQTFENDNELRDIIYQTTINPNLFDLSTGHVFHAEILRHQISLNENNSNEFIMNSDVLLIAFHHAAFDRASRSIFFNDLCLAYNTNAISIENDESLQYIDYSVHERLIDMTTSRQFWYSQLEEYNLESRLLLSVDRHRLSNDHRSSSAFVTQISFGNEISQSFLDYASIHHVTPFQFGLTILYAFLFKLIHGENDLCISCLNANRYRTELQNITGMFVSTLPYRLQLDRHCSFDDLVKYVQEKCLSILEHSHYPLQHILANLHINQSNISFLETMYDFITVSSQGDELSLDGASFKQVSLERSFEVAKFDFMLMFVYNPMLENNRLSFHLTCSHDLFDEITVRNIGRRLEYCFQQLFSSNGTINRIETCSTFISKFDLILPEETQEMEDVIFCRQSHIMNEGIYI</sequence>
<dbReference type="InterPro" id="IPR042099">
    <property type="entry name" value="ANL_N_sf"/>
</dbReference>
<evidence type="ECO:0000313" key="5">
    <source>
        <dbReference type="Proteomes" id="UP000663844"/>
    </source>
</evidence>
<dbReference type="Pfam" id="PF00550">
    <property type="entry name" value="PP-binding"/>
    <property type="match status" value="1"/>
</dbReference>
<dbReference type="SUPFAM" id="SSF47336">
    <property type="entry name" value="ACP-like"/>
    <property type="match status" value="2"/>
</dbReference>
<dbReference type="SUPFAM" id="SSF52777">
    <property type="entry name" value="CoA-dependent acyltransferases"/>
    <property type="match status" value="8"/>
</dbReference>
<dbReference type="InterPro" id="IPR010071">
    <property type="entry name" value="AA_adenyl_dom"/>
</dbReference>
<dbReference type="InterPro" id="IPR036736">
    <property type="entry name" value="ACP-like_sf"/>
</dbReference>
<proteinExistence type="predicted"/>
<dbReference type="Gene3D" id="3.30.559.30">
    <property type="entry name" value="Nonribosomal peptide synthetase, condensation domain"/>
    <property type="match status" value="4"/>
</dbReference>
<reference evidence="4" key="1">
    <citation type="submission" date="2021-02" db="EMBL/GenBank/DDBJ databases">
        <authorList>
            <person name="Nowell W R."/>
        </authorList>
    </citation>
    <scope>NUCLEOTIDE SEQUENCE</scope>
</reference>
<keyword evidence="2" id="KW-0597">Phosphoprotein</keyword>
<keyword evidence="1" id="KW-0596">Phosphopantetheine</keyword>
<dbReference type="NCBIfam" id="TIGR01733">
    <property type="entry name" value="AA-adenyl-dom"/>
    <property type="match status" value="1"/>
</dbReference>
<evidence type="ECO:0000256" key="2">
    <source>
        <dbReference type="ARBA" id="ARBA00022553"/>
    </source>
</evidence>
<dbReference type="Gene3D" id="3.30.559.10">
    <property type="entry name" value="Chloramphenicol acetyltransferase-like domain"/>
    <property type="match status" value="4"/>
</dbReference>
<name>A0A819Q0L8_9BILA</name>
<feature type="non-terminal residue" evidence="4">
    <location>
        <position position="1"/>
    </location>
</feature>
<feature type="domain" description="Carrier" evidence="3">
    <location>
        <begin position="2527"/>
        <end position="2607"/>
    </location>
</feature>
<protein>
    <recommendedName>
        <fullName evidence="3">Carrier domain-containing protein</fullName>
    </recommendedName>
</protein>
<accession>A0A819Q0L8</accession>
<dbReference type="Gene3D" id="3.40.50.980">
    <property type="match status" value="2"/>
</dbReference>
<evidence type="ECO:0000313" key="4">
    <source>
        <dbReference type="EMBL" id="CAF4020946.1"/>
    </source>
</evidence>
<dbReference type="Proteomes" id="UP000663844">
    <property type="component" value="Unassembled WGS sequence"/>
</dbReference>
<dbReference type="InterPro" id="IPR001242">
    <property type="entry name" value="Condensation_dom"/>
</dbReference>
<dbReference type="InterPro" id="IPR045851">
    <property type="entry name" value="AMP-bd_C_sf"/>
</dbReference>
<dbReference type="Pfam" id="PF13193">
    <property type="entry name" value="AMP-binding_C"/>
    <property type="match status" value="1"/>
</dbReference>
<evidence type="ECO:0000259" key="3">
    <source>
        <dbReference type="PROSITE" id="PS50075"/>
    </source>
</evidence>
<comment type="caution">
    <text evidence="4">The sequence shown here is derived from an EMBL/GenBank/DDBJ whole genome shotgun (WGS) entry which is preliminary data.</text>
</comment>
<dbReference type="EMBL" id="CAJOAZ010003655">
    <property type="protein sequence ID" value="CAF4020946.1"/>
    <property type="molecule type" value="Genomic_DNA"/>
</dbReference>
<dbReference type="GO" id="GO:0009239">
    <property type="term" value="P:enterobactin biosynthetic process"/>
    <property type="evidence" value="ECO:0007669"/>
    <property type="project" value="TreeGrafter"/>
</dbReference>
<dbReference type="InterPro" id="IPR009081">
    <property type="entry name" value="PP-bd_ACP"/>
</dbReference>